<dbReference type="EMBL" id="CP042304">
    <property type="protein sequence ID" value="QDZ11828.1"/>
    <property type="molecule type" value="Genomic_DNA"/>
</dbReference>
<name>A0A5B8LU69_9HYPH</name>
<dbReference type="OrthoDB" id="10017123at2"/>
<evidence type="ECO:0000313" key="1">
    <source>
        <dbReference type="EMBL" id="QDZ11828.1"/>
    </source>
</evidence>
<proteinExistence type="predicted"/>
<dbReference type="KEGG" id="dea:FPZ08_14410"/>
<organism evidence="1 2">
    <name type="scientific">Devosia ginsengisoli</name>
    <dbReference type="NCBI Taxonomy" id="400770"/>
    <lineage>
        <taxon>Bacteria</taxon>
        <taxon>Pseudomonadati</taxon>
        <taxon>Pseudomonadota</taxon>
        <taxon>Alphaproteobacteria</taxon>
        <taxon>Hyphomicrobiales</taxon>
        <taxon>Devosiaceae</taxon>
        <taxon>Devosia</taxon>
    </lineage>
</organism>
<protein>
    <submittedName>
        <fullName evidence="1">Uncharacterized protein</fullName>
    </submittedName>
</protein>
<keyword evidence="2" id="KW-1185">Reference proteome</keyword>
<dbReference type="AlphaFoldDB" id="A0A5B8LU69"/>
<accession>A0A5B8LU69</accession>
<evidence type="ECO:0000313" key="2">
    <source>
        <dbReference type="Proteomes" id="UP000315364"/>
    </source>
</evidence>
<dbReference type="RefSeq" id="WP_146290644.1">
    <property type="nucleotide sequence ID" value="NZ_CP042304.1"/>
</dbReference>
<dbReference type="Proteomes" id="UP000315364">
    <property type="component" value="Chromosome"/>
</dbReference>
<gene>
    <name evidence="1" type="ORF">FPZ08_14410</name>
</gene>
<sequence>MPKAETAWGSIVLECGNGNHRRIEMARLVTGAQTYVVDPDTTSYFASWTSHEVPARYSAVVRERVAAPDADRFTVFSASKDRQKPAAASLRWGRNYYLIWREELSAKIPDDLLIAELGPTGRWHCALVGLPETRDPAAERWLTTHTGLVFGGPLSQWGVVYPPPFGTTASGDLVLPDVGPMVLSFASNDETERTVELISMNQLRTLDLPISKNATQMMEVRASNAGERVGTIVLGEQRQGIEWTTASYTKVEAVTLELSDPATGATRVEEFHLPACYEALTDVRHGRLRLLSISVPSFVRPRVCARAMTEIVWTDYQIPPASLADGLGDLILDRDKDIWINCGAYGSWVAMAERSEEKRPPELPNSYRRELEWLFRNNNLHLLAGKRVPKALDGDMLAGLERLGLNSRMAGHARKIMQSIGRRR</sequence>
<reference evidence="1 2" key="1">
    <citation type="submission" date="2019-07" db="EMBL/GenBank/DDBJ databases">
        <title>Full genome sequence of Devosia sp. Gsoil 520.</title>
        <authorList>
            <person name="Im W.-T."/>
        </authorList>
    </citation>
    <scope>NUCLEOTIDE SEQUENCE [LARGE SCALE GENOMIC DNA]</scope>
    <source>
        <strain evidence="1 2">Gsoil 520</strain>
    </source>
</reference>